<evidence type="ECO:0000256" key="1">
    <source>
        <dbReference type="SAM" id="Phobius"/>
    </source>
</evidence>
<dbReference type="InterPro" id="IPR021737">
    <property type="entry name" value="Phage_phiKZ_Orf197"/>
</dbReference>
<keyword evidence="1" id="KW-0472">Membrane</keyword>
<proteinExistence type="predicted"/>
<name>A0ABX4EGF7_SEGBR</name>
<accession>A0ABX4EGF7</accession>
<feature type="transmembrane region" description="Helical" evidence="1">
    <location>
        <begin position="49"/>
        <end position="74"/>
    </location>
</feature>
<gene>
    <name evidence="2" type="ORF">CIK91_08800</name>
</gene>
<dbReference type="RefSeq" id="WP_036858237.1">
    <property type="nucleotide sequence ID" value="NZ_CAJOJX010000043.1"/>
</dbReference>
<feature type="transmembrane region" description="Helical" evidence="1">
    <location>
        <begin position="86"/>
        <end position="107"/>
    </location>
</feature>
<feature type="transmembrane region" description="Helical" evidence="1">
    <location>
        <begin position="168"/>
        <end position="192"/>
    </location>
</feature>
<protein>
    <submittedName>
        <fullName evidence="2">DUF3307 domain-containing protein</fullName>
    </submittedName>
</protein>
<comment type="caution">
    <text evidence="2">The sequence shown here is derived from an EMBL/GenBank/DDBJ whole genome shotgun (WGS) entry which is preliminary data.</text>
</comment>
<evidence type="ECO:0000313" key="3">
    <source>
        <dbReference type="Proteomes" id="UP000216189"/>
    </source>
</evidence>
<dbReference type="Pfam" id="PF11750">
    <property type="entry name" value="DUF3307"/>
    <property type="match status" value="1"/>
</dbReference>
<reference evidence="2 3" key="1">
    <citation type="submission" date="2017-08" db="EMBL/GenBank/DDBJ databases">
        <title>Comparative genomics of non-oral Prevotella species.</title>
        <authorList>
            <person name="Accetto T."/>
            <person name="Nograsek B."/>
            <person name="Avgustin G."/>
        </authorList>
    </citation>
    <scope>NUCLEOTIDE SEQUENCE [LARGE SCALE GENOMIC DNA]</scope>
    <source>
        <strain evidence="2 3">TC1-1</strain>
    </source>
</reference>
<keyword evidence="3" id="KW-1185">Reference proteome</keyword>
<dbReference type="EMBL" id="NPJF01000041">
    <property type="protein sequence ID" value="OYP54601.1"/>
    <property type="molecule type" value="Genomic_DNA"/>
</dbReference>
<feature type="transmembrane region" description="Helical" evidence="1">
    <location>
        <begin position="212"/>
        <end position="235"/>
    </location>
</feature>
<keyword evidence="1" id="KW-0812">Transmembrane</keyword>
<sequence length="239" mass="26551">MNILILVKLLVAHAVGDFFLQTDGICEGKKAKGSERMMYLGLHSLINAALAYILVADWVCWMIPVVIFISHFVIDLVKTSLDSEHVGIFIVDQLAHIAVLVGIWAWMTDTDVTLTVKWAVDYRVWLVVLCYLLALKPSSILLGLFISKWTPTKNEQNSLPSAGTWIGYLERILILTFILLGCMEGIGFLLAAKSIFRFGELTKPREVKITEYVMIGTFSSFAIAIILGAFALAVIQGKI</sequence>
<dbReference type="Proteomes" id="UP000216189">
    <property type="component" value="Unassembled WGS sequence"/>
</dbReference>
<organism evidence="2 3">
    <name type="scientific">Segatella bryantii</name>
    <name type="common">Prevotella bryantii</name>
    <dbReference type="NCBI Taxonomy" id="77095"/>
    <lineage>
        <taxon>Bacteria</taxon>
        <taxon>Pseudomonadati</taxon>
        <taxon>Bacteroidota</taxon>
        <taxon>Bacteroidia</taxon>
        <taxon>Bacteroidales</taxon>
        <taxon>Prevotellaceae</taxon>
        <taxon>Segatella</taxon>
    </lineage>
</organism>
<keyword evidence="1" id="KW-1133">Transmembrane helix</keyword>
<feature type="transmembrane region" description="Helical" evidence="1">
    <location>
        <begin position="122"/>
        <end position="147"/>
    </location>
</feature>
<evidence type="ECO:0000313" key="2">
    <source>
        <dbReference type="EMBL" id="OYP54601.1"/>
    </source>
</evidence>